<feature type="region of interest" description="Disordered" evidence="1">
    <location>
        <begin position="15"/>
        <end position="50"/>
    </location>
</feature>
<evidence type="ECO:0000256" key="1">
    <source>
        <dbReference type="SAM" id="MobiDB-lite"/>
    </source>
</evidence>
<reference evidence="2 3" key="1">
    <citation type="submission" date="2017-10" db="EMBL/GenBank/DDBJ databases">
        <title>Genome announcement of Methylocella silvestris TVC from permafrost.</title>
        <authorList>
            <person name="Wang J."/>
            <person name="Geng K."/>
            <person name="Ul-Haque F."/>
            <person name="Crombie A.T."/>
            <person name="Street L.E."/>
            <person name="Wookey P.A."/>
            <person name="Murrell J.C."/>
            <person name="Pratscher J."/>
        </authorList>
    </citation>
    <scope>NUCLEOTIDE SEQUENCE [LARGE SCALE GENOMIC DNA]</scope>
    <source>
        <strain evidence="2 3">TVC</strain>
    </source>
</reference>
<comment type="caution">
    <text evidence="2">The sequence shown here is derived from an EMBL/GenBank/DDBJ whole genome shotgun (WGS) entry which is preliminary data.</text>
</comment>
<evidence type="ECO:0000313" key="3">
    <source>
        <dbReference type="Proteomes" id="UP000236286"/>
    </source>
</evidence>
<dbReference type="Proteomes" id="UP000236286">
    <property type="component" value="Unassembled WGS sequence"/>
</dbReference>
<dbReference type="EMBL" id="PDZR01000001">
    <property type="protein sequence ID" value="PNG27950.1"/>
    <property type="molecule type" value="Genomic_DNA"/>
</dbReference>
<accession>A0A2J7TMF9</accession>
<dbReference type="AlphaFoldDB" id="A0A2J7TMF9"/>
<name>A0A2J7TMF9_METSI</name>
<evidence type="ECO:0000313" key="2">
    <source>
        <dbReference type="EMBL" id="PNG27950.1"/>
    </source>
</evidence>
<organism evidence="2 3">
    <name type="scientific">Methylocella silvestris</name>
    <dbReference type="NCBI Taxonomy" id="199596"/>
    <lineage>
        <taxon>Bacteria</taxon>
        <taxon>Pseudomonadati</taxon>
        <taxon>Pseudomonadota</taxon>
        <taxon>Alphaproteobacteria</taxon>
        <taxon>Hyphomicrobiales</taxon>
        <taxon>Beijerinckiaceae</taxon>
        <taxon>Methylocella</taxon>
    </lineage>
</organism>
<gene>
    <name evidence="2" type="ORF">CR492_03430</name>
</gene>
<proteinExistence type="predicted"/>
<sequence length="74" mass="8312">MHDIASRPILTHHPLEASFGDNSELQQRAAREASLSRVASDRGGRNPITDDEALRYLPDVRFLLRCALTLTRRG</sequence>
<protein>
    <submittedName>
        <fullName evidence="2">Uncharacterized protein</fullName>
    </submittedName>
</protein>